<dbReference type="Pfam" id="PF13245">
    <property type="entry name" value="AAA_19"/>
    <property type="match status" value="1"/>
</dbReference>
<dbReference type="PANTHER" id="PTHR43788:SF8">
    <property type="entry name" value="DNA-BINDING PROTEIN SMUBP-2"/>
    <property type="match status" value="1"/>
</dbReference>
<keyword evidence="6" id="KW-0067">ATP-binding</keyword>
<dbReference type="Gene3D" id="3.40.50.300">
    <property type="entry name" value="P-loop containing nucleotide triphosphate hydrolases"/>
    <property type="match status" value="2"/>
</dbReference>
<evidence type="ECO:0000256" key="5">
    <source>
        <dbReference type="ARBA" id="ARBA00022806"/>
    </source>
</evidence>
<evidence type="ECO:0000256" key="6">
    <source>
        <dbReference type="ARBA" id="ARBA00022840"/>
    </source>
</evidence>
<dbReference type="GO" id="GO:0016787">
    <property type="term" value="F:hydrolase activity"/>
    <property type="evidence" value="ECO:0007669"/>
    <property type="project" value="UniProtKB-KW"/>
</dbReference>
<protein>
    <submittedName>
        <fullName evidence="8">Putative RNA-dependent RNA polymerase</fullName>
    </submittedName>
</protein>
<sequence length="1406" mass="164390">MTDVFPMKDKLRKNRAHYEPVFPEYLKTTWVDDMILYHKTKDDFKSYISHEQKLVHVSDENLEIIKPIIDELHDKYFKKFNNSLSWDAFDHTTGQKLKQISEIDVEDNFKRISDSKGQIFQDVNSLLKYTNHDYIVTEKTHKQIPEEVDYVKIYTLSDARKNIIGGFNRIADSGYVNEGWDRNIGFDLDEFNISIRSYKTAQYPTMGRYYERYKNLINNPDAAIESIVIDNVMEDLLIEKGYDTHQLLSNSDYYITEKNIYHLTDSIARYNLSPLPKPEQLENDVDELKFFAYCLYNNDRKIGLSGFRPDTFIKVNGQSAPGYGLNRIFKSNENLKDFLPSYIDYYHDLVLNYGYIPSCIYKSFEKLCVQKKEKIKEIRTISGAPSWLSALGKQYAHPEESLYQKCMNETTLKLGQNFYGGGFDYFAEELLASSNEQVLYRTSDFSKNDIFEHVYVKELISKNRLEISGFTDEEKKIYCSLHENNTNFIRSTPWGELYQVETGKASGSPWTCIDNCKKHDGILYVQAAKMICNEKNIEFKQENFKLLYNIICQGDEIDFKCFSDDAIHKIKPVYVKYFINGDQDIETKINQNMGVLIKPNKISEWTDRLDYSFERKEGICWLGNHFTKYEDKWYPIRSEEKVLFGLLSINPESRVGKDVNLNPDTTLAYSYRLAKLFSFMLFVVPNEKLFKMLESIRSEIVQRIKAKVPDTKLSMYDLLEKVDEKFVSLWIAAEKVKMEDKNCDIWSHTDFKNFIGKEILLYTNTVKLNALIYEGQRTGFDFSQGSNFIIDLLKESNVELKENLESTILAANHVDDVFVRKQMPFAHVDNKNIPQILAGLMNTVYNSTCDPEILNMRINNFLSIRLNIDYDIEQINQLGYKTVVLTQKNIINYKKISTDVRLLIALPRLNEIQNIYSIAQLFNGRSYIYVETDKVHKIDLSYLFDNFEQKNRWLIHEGTYLYEFKRRNNTIERTLNYSACSSYSTDEFNKENLQFFEKDKKDPNAFKDYQYRKNMLEHYEVNCDPRFVEYMLHHEQTICENFNVDQRESNHFIQSINGGPGTGKTTKLIEVIEKLKGKNYKLLVVASANEQISNIGSRMMKKNMKFGMSVSQKARELNLVPQELLSYTNKYRRSDIMLCTMHTAYTKKYRSDIILVDECSRVTIAEMVLFLCRVSPFYSKHVNYDVKKLYLFGDKYQANVFNPDNLQTNFMQPLSSLIPTEDTIFLNRTYRFGPNIVEVLNSIAYSELPLVAEKKEDTRIDTRFTCYIGKQIHHEKLSEINGEQSYVNIENAKYVMESLKKEHGMESAKIIVPYRGQQRLYKHHYNEDVSTIDASQGREYDHVILDLTRCNVNGNCGFSNELFRFIVSITRCKQSLTIVGCNKVVNGTHFARVCSRGTDTFTKCSQ</sequence>
<dbReference type="InterPro" id="IPR043502">
    <property type="entry name" value="DNA/RNA_pol_sf"/>
</dbReference>
<keyword evidence="1" id="KW-0808">Transferase</keyword>
<dbReference type="Pfam" id="PF13087">
    <property type="entry name" value="AAA_12"/>
    <property type="match status" value="1"/>
</dbReference>
<dbReference type="PANTHER" id="PTHR43788">
    <property type="entry name" value="DNA2/NAM7 HELICASE FAMILY MEMBER"/>
    <property type="match status" value="1"/>
</dbReference>
<keyword evidence="5" id="KW-0347">Helicase</keyword>
<dbReference type="SUPFAM" id="SSF52540">
    <property type="entry name" value="P-loop containing nucleoside triphosphate hydrolases"/>
    <property type="match status" value="1"/>
</dbReference>
<evidence type="ECO:0000313" key="8">
    <source>
        <dbReference type="EMBL" id="AWA82245.1"/>
    </source>
</evidence>
<dbReference type="GO" id="GO:0003968">
    <property type="term" value="F:RNA-directed RNA polymerase activity"/>
    <property type="evidence" value="ECO:0007669"/>
    <property type="project" value="UniProtKB-KW"/>
</dbReference>
<dbReference type="InterPro" id="IPR027417">
    <property type="entry name" value="P-loop_NTPase"/>
</dbReference>
<reference evidence="8" key="1">
    <citation type="journal article" date="2018" name="Virus Evol.">
        <title>The virome of Drosophila suzukii, an invasive pest of soft fruit.</title>
        <authorList>
            <person name="Medd N.C."/>
            <person name="Fellous S."/>
            <person name="Waldron F.M."/>
            <person name="Xuereb A."/>
            <person name="Nakai M."/>
            <person name="Cross J.V."/>
            <person name="Obbard D.J."/>
        </authorList>
    </citation>
    <scope>NUCLEOTIDE SEQUENCE</scope>
    <source>
        <strain evidence="8">Jap1</strain>
    </source>
</reference>
<keyword evidence="8" id="KW-0696">RNA-directed RNA polymerase</keyword>
<evidence type="ECO:0000256" key="3">
    <source>
        <dbReference type="ARBA" id="ARBA00022741"/>
    </source>
</evidence>
<accession>A0A2S0S4G6</accession>
<evidence type="ECO:0000256" key="1">
    <source>
        <dbReference type="ARBA" id="ARBA00022679"/>
    </source>
</evidence>
<dbReference type="GO" id="GO:0043139">
    <property type="term" value="F:5'-3' DNA helicase activity"/>
    <property type="evidence" value="ECO:0007669"/>
    <property type="project" value="TreeGrafter"/>
</dbReference>
<dbReference type="InterPro" id="IPR041679">
    <property type="entry name" value="DNA2/NAM7-like_C"/>
</dbReference>
<feature type="domain" description="DNA2/NAM7 helicase-like C-terminal" evidence="7">
    <location>
        <begin position="1214"/>
        <end position="1382"/>
    </location>
</feature>
<keyword evidence="2" id="KW-0548">Nucleotidyltransferase</keyword>
<evidence type="ECO:0000256" key="2">
    <source>
        <dbReference type="ARBA" id="ARBA00022695"/>
    </source>
</evidence>
<name>A0A2S0S4G6_9VIRU</name>
<dbReference type="InterPro" id="IPR050534">
    <property type="entry name" value="Coronavir_polyprotein_1ab"/>
</dbReference>
<dbReference type="SUPFAM" id="SSF56672">
    <property type="entry name" value="DNA/RNA polymerases"/>
    <property type="match status" value="1"/>
</dbReference>
<evidence type="ECO:0000259" key="7">
    <source>
        <dbReference type="Pfam" id="PF13087"/>
    </source>
</evidence>
<proteinExistence type="predicted"/>
<organism evidence="8">
    <name type="scientific">Fuefuki virus</name>
    <dbReference type="NCBI Taxonomy" id="2170545"/>
    <lineage>
        <taxon>Viruses</taxon>
        <taxon>Riboviria</taxon>
    </lineage>
</organism>
<keyword evidence="3" id="KW-0547">Nucleotide-binding</keyword>
<evidence type="ECO:0000256" key="4">
    <source>
        <dbReference type="ARBA" id="ARBA00022801"/>
    </source>
</evidence>
<keyword evidence="4" id="KW-0378">Hydrolase</keyword>
<dbReference type="EMBL" id="MF893247">
    <property type="protein sequence ID" value="AWA82245.1"/>
    <property type="molecule type" value="Genomic_RNA"/>
</dbReference>
<dbReference type="GO" id="GO:0005524">
    <property type="term" value="F:ATP binding"/>
    <property type="evidence" value="ECO:0007669"/>
    <property type="project" value="UniProtKB-KW"/>
</dbReference>